<accession>A0A9X4J2C2</accession>
<comment type="caution">
    <text evidence="12">The sequence shown here is derived from an EMBL/GenBank/DDBJ whole genome shotgun (WGS) entry which is preliminary data.</text>
</comment>
<reference evidence="12" key="1">
    <citation type="submission" date="2022-02" db="EMBL/GenBank/DDBJ databases">
        <title>Emergence and expansion in Europe of a Vibrio aestuarianus clonal complex pathogenic for oysters.</title>
        <authorList>
            <person name="Mesnil A."/>
            <person name="Travers M.-A."/>
        </authorList>
    </citation>
    <scope>NUCLEOTIDE SEQUENCE</scope>
    <source>
        <strain evidence="12">151-ITT-15-cp-1</strain>
    </source>
</reference>
<dbReference type="InterPro" id="IPR019830">
    <property type="entry name" value="Malate_synthase_CS"/>
</dbReference>
<evidence type="ECO:0000259" key="11">
    <source>
        <dbReference type="Pfam" id="PF20659"/>
    </source>
</evidence>
<dbReference type="RefSeq" id="WP_176311939.1">
    <property type="nucleotide sequence ID" value="NZ_JAKNAP010000011.1"/>
</dbReference>
<dbReference type="EMBL" id="JAKNAP010000011">
    <property type="protein sequence ID" value="MDE1356674.1"/>
    <property type="molecule type" value="Genomic_DNA"/>
</dbReference>
<feature type="active site" description="Proton donor" evidence="7">
    <location>
        <position position="459"/>
    </location>
</feature>
<evidence type="ECO:0000256" key="8">
    <source>
        <dbReference type="RuleBase" id="RU000555"/>
    </source>
</evidence>
<dbReference type="InterPro" id="IPR044856">
    <property type="entry name" value="Malate_synth_C_sf"/>
</dbReference>
<evidence type="ECO:0000259" key="9">
    <source>
        <dbReference type="Pfam" id="PF01274"/>
    </source>
</evidence>
<dbReference type="FunFam" id="1.20.1220.12:FF:000001">
    <property type="entry name" value="Malate synthase"/>
    <property type="match status" value="1"/>
</dbReference>
<dbReference type="Pfam" id="PF20656">
    <property type="entry name" value="MS_N"/>
    <property type="match status" value="1"/>
</dbReference>
<keyword evidence="4 8" id="KW-0816">Tricarboxylic acid cycle</keyword>
<dbReference type="EC" id="2.3.3.9" evidence="2 8"/>
<evidence type="ECO:0000259" key="10">
    <source>
        <dbReference type="Pfam" id="PF20656"/>
    </source>
</evidence>
<dbReference type="GO" id="GO:0004474">
    <property type="term" value="F:malate synthase activity"/>
    <property type="evidence" value="ECO:0007669"/>
    <property type="project" value="UniProtKB-EC"/>
</dbReference>
<dbReference type="PIRSF" id="PIRSF001363">
    <property type="entry name" value="Malate_synth"/>
    <property type="match status" value="1"/>
</dbReference>
<protein>
    <recommendedName>
        <fullName evidence="2 8">Malate synthase</fullName>
        <ecNumber evidence="2 8">2.3.3.9</ecNumber>
    </recommendedName>
</protein>
<dbReference type="Pfam" id="PF20659">
    <property type="entry name" value="MS_C"/>
    <property type="match status" value="1"/>
</dbReference>
<sequence length="545" mass="61683">MLAQTPETDLAQNEEHNSEAKIELRGSIDPQHQAIFPVEAQTFLSSLCAKFAGRVDELLATREERQAQIDAGVLPDFLKDTQDIREGSWKILGIPQDLQDRRVEITGPTDRKMVINALNANVKVFMADFEDSMSPAWGKVLDGQVNLRDAVNGTISYTNPDNGKCYQLAENPAVLICRVRGLHLKEKHVQFEGQSIPGSLLDFALYFYNNYKTLLKKGSGPYFYLPKLQAYQEAKWWSDVFHFTEEYFGLETGTIKATVLIETLPAVFEMDEILFSLKEHIVGLNCGRWDYIFSYIKTLKNHPDRVLPDRQMVTMEKPFLNAYSRLLVYTCHKRGAFAMGGMAAFIPAKDPQVNQQVLDKIHHDKLLEANNGHDGTWVAHPGLADTAKAVFDQVLGERSNQLDVTRLSDSPIHAHDLLEPCEGERTEQGMRHNIRVALQYIEAWISGNGCVPIYGLMEDAATAEISRVSIWQWIKHGKTLDNGQVVTKELFELYLEQEIEVVKYEIGVERFAAGRFTEAAQLMSRLTTSDELTNFLTVPGYDYLD</sequence>
<comment type="pathway">
    <text evidence="8">Carbohydrate metabolism; glyoxylate cycle; (S)-malate from isocitrate: step 2/2.</text>
</comment>
<dbReference type="InterPro" id="IPR006252">
    <property type="entry name" value="Malate_synthA"/>
</dbReference>
<comment type="catalytic activity">
    <reaction evidence="6 8">
        <text>glyoxylate + acetyl-CoA + H2O = (S)-malate + CoA + H(+)</text>
        <dbReference type="Rhea" id="RHEA:18181"/>
        <dbReference type="ChEBI" id="CHEBI:15377"/>
        <dbReference type="ChEBI" id="CHEBI:15378"/>
        <dbReference type="ChEBI" id="CHEBI:15589"/>
        <dbReference type="ChEBI" id="CHEBI:36655"/>
        <dbReference type="ChEBI" id="CHEBI:57287"/>
        <dbReference type="ChEBI" id="CHEBI:57288"/>
        <dbReference type="EC" id="2.3.3.9"/>
    </reaction>
</comment>
<dbReference type="AlphaFoldDB" id="A0A9X4J2C2"/>
<dbReference type="GO" id="GO:0006097">
    <property type="term" value="P:glyoxylate cycle"/>
    <property type="evidence" value="ECO:0007669"/>
    <property type="project" value="UniProtKB-KW"/>
</dbReference>
<dbReference type="SUPFAM" id="SSF51645">
    <property type="entry name" value="Malate synthase G"/>
    <property type="match status" value="1"/>
</dbReference>
<dbReference type="InterPro" id="IPR046363">
    <property type="entry name" value="MS_N_TIM-barrel_dom"/>
</dbReference>
<evidence type="ECO:0000256" key="2">
    <source>
        <dbReference type="ARBA" id="ARBA00012636"/>
    </source>
</evidence>
<evidence type="ECO:0000256" key="1">
    <source>
        <dbReference type="ARBA" id="ARBA00006394"/>
    </source>
</evidence>
<feature type="active site" description="Proton acceptor" evidence="7">
    <location>
        <position position="178"/>
    </location>
</feature>
<evidence type="ECO:0000256" key="6">
    <source>
        <dbReference type="ARBA" id="ARBA00047918"/>
    </source>
</evidence>
<dbReference type="Proteomes" id="UP001140973">
    <property type="component" value="Unassembled WGS sequence"/>
</dbReference>
<dbReference type="PANTHER" id="PTHR42902">
    <property type="entry name" value="MALATE SYNTHASE"/>
    <property type="match status" value="1"/>
</dbReference>
<dbReference type="Pfam" id="PF01274">
    <property type="entry name" value="MS_TIM-barrel"/>
    <property type="match status" value="1"/>
</dbReference>
<comment type="similarity">
    <text evidence="1 8">Belongs to the malate synthase family.</text>
</comment>
<evidence type="ECO:0000256" key="4">
    <source>
        <dbReference type="ARBA" id="ARBA00022532"/>
    </source>
</evidence>
<organism evidence="12 13">
    <name type="scientific">Vibrio aestuarianus</name>
    <dbReference type="NCBI Taxonomy" id="28171"/>
    <lineage>
        <taxon>Bacteria</taxon>
        <taxon>Pseudomonadati</taxon>
        <taxon>Pseudomonadota</taxon>
        <taxon>Gammaproteobacteria</taxon>
        <taxon>Vibrionales</taxon>
        <taxon>Vibrionaceae</taxon>
        <taxon>Vibrio</taxon>
    </lineage>
</organism>
<dbReference type="Gene3D" id="3.20.20.360">
    <property type="entry name" value="Malate synthase, domain 3"/>
    <property type="match status" value="1"/>
</dbReference>
<dbReference type="NCBIfam" id="TIGR01344">
    <property type="entry name" value="malate_syn_A"/>
    <property type="match status" value="1"/>
</dbReference>
<dbReference type="InterPro" id="IPR048356">
    <property type="entry name" value="MS_N"/>
</dbReference>
<dbReference type="FunFam" id="3.20.20.360:FF:000001">
    <property type="entry name" value="Malate synthase"/>
    <property type="match status" value="1"/>
</dbReference>
<dbReference type="InterPro" id="IPR011076">
    <property type="entry name" value="Malate_synth_sf"/>
</dbReference>
<evidence type="ECO:0000313" key="12">
    <source>
        <dbReference type="EMBL" id="MDE1356674.1"/>
    </source>
</evidence>
<dbReference type="PROSITE" id="PS00510">
    <property type="entry name" value="MALATE_SYNTHASE"/>
    <property type="match status" value="1"/>
</dbReference>
<feature type="domain" description="Malate synthase C-terminal" evidence="11">
    <location>
        <begin position="424"/>
        <end position="543"/>
    </location>
</feature>
<keyword evidence="5 8" id="KW-0808">Transferase</keyword>
<keyword evidence="3 8" id="KW-0329">Glyoxylate bypass</keyword>
<dbReference type="InterPro" id="IPR048355">
    <property type="entry name" value="MS_C"/>
</dbReference>
<dbReference type="GO" id="GO:0006099">
    <property type="term" value="P:tricarboxylic acid cycle"/>
    <property type="evidence" value="ECO:0007669"/>
    <property type="project" value="UniProtKB-KW"/>
</dbReference>
<feature type="domain" description="Malate synthase N-terminal" evidence="10">
    <location>
        <begin position="23"/>
        <end position="82"/>
    </location>
</feature>
<dbReference type="PANTHER" id="PTHR42902:SF1">
    <property type="entry name" value="MALATE SYNTHASE 1-RELATED"/>
    <property type="match status" value="1"/>
</dbReference>
<evidence type="ECO:0000313" key="13">
    <source>
        <dbReference type="Proteomes" id="UP001140973"/>
    </source>
</evidence>
<feature type="domain" description="Malate synthase TIM barrel" evidence="9">
    <location>
        <begin position="174"/>
        <end position="419"/>
    </location>
</feature>
<keyword evidence="12" id="KW-0012">Acyltransferase</keyword>
<evidence type="ECO:0000256" key="3">
    <source>
        <dbReference type="ARBA" id="ARBA00022435"/>
    </source>
</evidence>
<dbReference type="InterPro" id="IPR001465">
    <property type="entry name" value="Malate_synthase_TIM"/>
</dbReference>
<gene>
    <name evidence="12" type="primary">aceB</name>
    <name evidence="12" type="ORF">L9W73_05040</name>
</gene>
<evidence type="ECO:0000256" key="7">
    <source>
        <dbReference type="PIRSR" id="PIRSR001363-1"/>
    </source>
</evidence>
<dbReference type="GO" id="GO:0005737">
    <property type="term" value="C:cytoplasm"/>
    <property type="evidence" value="ECO:0007669"/>
    <property type="project" value="TreeGrafter"/>
</dbReference>
<proteinExistence type="inferred from homology"/>
<dbReference type="Gene3D" id="1.20.1220.12">
    <property type="entry name" value="Malate synthase, domain III"/>
    <property type="match status" value="1"/>
</dbReference>
<evidence type="ECO:0000256" key="5">
    <source>
        <dbReference type="ARBA" id="ARBA00022679"/>
    </source>
</evidence>
<name>A0A9X4J2C2_9VIBR</name>
<dbReference type="CDD" id="cd00727">
    <property type="entry name" value="malate_synt_A"/>
    <property type="match status" value="1"/>
</dbReference>